<protein>
    <submittedName>
        <fullName evidence="1">Uncharacterized protein</fullName>
    </submittedName>
</protein>
<organism evidence="1 2">
    <name type="scientific">Pleurotus eryngii</name>
    <name type="common">Boletus of the steppes</name>
    <dbReference type="NCBI Taxonomy" id="5323"/>
    <lineage>
        <taxon>Eukaryota</taxon>
        <taxon>Fungi</taxon>
        <taxon>Dikarya</taxon>
        <taxon>Basidiomycota</taxon>
        <taxon>Agaricomycotina</taxon>
        <taxon>Agaricomycetes</taxon>
        <taxon>Agaricomycetidae</taxon>
        <taxon>Agaricales</taxon>
        <taxon>Pleurotineae</taxon>
        <taxon>Pleurotaceae</taxon>
        <taxon>Pleurotus</taxon>
    </lineage>
</organism>
<dbReference type="InterPro" id="IPR036397">
    <property type="entry name" value="RNaseH_sf"/>
</dbReference>
<dbReference type="EMBL" id="MU154649">
    <property type="protein sequence ID" value="KAF9490129.1"/>
    <property type="molecule type" value="Genomic_DNA"/>
</dbReference>
<sequence length="460" mass="52111">MLSFYTNGKSLTYSAWGASSLQSAVALDRGQHCTRILCLMCCQFIIDHEVLPLNPFGDWNKSMLADKDLLGDKITAMELKSYLAQDDVMKKHGITRIVGIRTCECWLCALGYRPDGQPEFGPQPEGWQMIVWFHDESIFYAHDRRRKTWYHKDAAAKPYAKGNGASLMFVNFISADHGWLSSPDGTRNAHCVIKPGKNHDSYFDSDDILDQVQEAMDILEEFYPKYQHVLVYDNVMTHLKHPNGSLSALKVLKNPSKSGKNWLVEVSQCDESGNRIYTTAGGIVKTKVKMHGAKFSDEQPQSLYFPDGHIHAGLFKGMVTILDEHRFSRFVGKNSKLAQCPKFQCKGNLATPFDCCYFADIDSLLEVACKARSFEILFLPKFHCELNFIEQYDLEKNAVAALEAVPLETMRQFASCSHCFMDAYSHGLNGRQAAWAAKKYCRHHILLESILDDLEKSNII</sequence>
<comment type="caution">
    <text evidence="1">The sequence shown here is derived from an EMBL/GenBank/DDBJ whole genome shotgun (WGS) entry which is preliminary data.</text>
</comment>
<dbReference type="PANTHER" id="PTHR35871">
    <property type="entry name" value="EXPRESSED PROTEIN"/>
    <property type="match status" value="1"/>
</dbReference>
<keyword evidence="2" id="KW-1185">Reference proteome</keyword>
<dbReference type="GO" id="GO:0003676">
    <property type="term" value="F:nucleic acid binding"/>
    <property type="evidence" value="ECO:0007669"/>
    <property type="project" value="InterPro"/>
</dbReference>
<accession>A0A9P5ZLS2</accession>
<dbReference type="AlphaFoldDB" id="A0A9P5ZLS2"/>
<dbReference type="OrthoDB" id="10044727at2759"/>
<dbReference type="PANTHER" id="PTHR35871:SF1">
    <property type="entry name" value="CXC1-LIKE CYSTEINE CLUSTER ASSOCIATED WITH KDZ TRANSPOSASES DOMAIN-CONTAINING PROTEIN"/>
    <property type="match status" value="1"/>
</dbReference>
<dbReference type="Gene3D" id="3.30.420.10">
    <property type="entry name" value="Ribonuclease H-like superfamily/Ribonuclease H"/>
    <property type="match status" value="1"/>
</dbReference>
<name>A0A9P5ZLS2_PLEER</name>
<dbReference type="Proteomes" id="UP000807025">
    <property type="component" value="Unassembled WGS sequence"/>
</dbReference>
<evidence type="ECO:0000313" key="1">
    <source>
        <dbReference type="EMBL" id="KAF9490129.1"/>
    </source>
</evidence>
<proteinExistence type="predicted"/>
<reference evidence="1" key="1">
    <citation type="submission" date="2020-11" db="EMBL/GenBank/DDBJ databases">
        <authorList>
            <consortium name="DOE Joint Genome Institute"/>
            <person name="Ahrendt S."/>
            <person name="Riley R."/>
            <person name="Andreopoulos W."/>
            <person name="Labutti K."/>
            <person name="Pangilinan J."/>
            <person name="Ruiz-Duenas F.J."/>
            <person name="Barrasa J.M."/>
            <person name="Sanchez-Garcia M."/>
            <person name="Camarero S."/>
            <person name="Miyauchi S."/>
            <person name="Serrano A."/>
            <person name="Linde D."/>
            <person name="Babiker R."/>
            <person name="Drula E."/>
            <person name="Ayuso-Fernandez I."/>
            <person name="Pacheco R."/>
            <person name="Padilla G."/>
            <person name="Ferreira P."/>
            <person name="Barriuso J."/>
            <person name="Kellner H."/>
            <person name="Castanera R."/>
            <person name="Alfaro M."/>
            <person name="Ramirez L."/>
            <person name="Pisabarro A.G."/>
            <person name="Kuo A."/>
            <person name="Tritt A."/>
            <person name="Lipzen A."/>
            <person name="He G."/>
            <person name="Yan M."/>
            <person name="Ng V."/>
            <person name="Cullen D."/>
            <person name="Martin F."/>
            <person name="Rosso M.-N."/>
            <person name="Henrissat B."/>
            <person name="Hibbett D."/>
            <person name="Martinez A.T."/>
            <person name="Grigoriev I.V."/>
        </authorList>
    </citation>
    <scope>NUCLEOTIDE SEQUENCE</scope>
    <source>
        <strain evidence="1">ATCC 90797</strain>
    </source>
</reference>
<evidence type="ECO:0000313" key="2">
    <source>
        <dbReference type="Proteomes" id="UP000807025"/>
    </source>
</evidence>
<gene>
    <name evidence="1" type="ORF">BDN71DRAFT_1484603</name>
</gene>